<dbReference type="InterPro" id="IPR024134">
    <property type="entry name" value="SOD_Cu/Zn_/chaperone"/>
</dbReference>
<feature type="signal peptide" evidence="2">
    <location>
        <begin position="1"/>
        <end position="24"/>
    </location>
</feature>
<dbReference type="SUPFAM" id="SSF49329">
    <property type="entry name" value="Cu,Zn superoxide dismutase-like"/>
    <property type="match status" value="1"/>
</dbReference>
<dbReference type="EMBL" id="APND01000003">
    <property type="protein sequence ID" value="MES1929484.1"/>
    <property type="molecule type" value="Genomic_DNA"/>
</dbReference>
<reference evidence="4 5" key="1">
    <citation type="submission" date="2013-03" db="EMBL/GenBank/DDBJ databases">
        <title>Salinisphaera dokdonensis CL-ES53 Genome Sequencing.</title>
        <authorList>
            <person name="Li C."/>
            <person name="Lai Q."/>
            <person name="Shao Z."/>
        </authorList>
    </citation>
    <scope>NUCLEOTIDE SEQUENCE [LARGE SCALE GENOMIC DNA]</scope>
    <source>
        <strain evidence="4 5">CL-ES53</strain>
    </source>
</reference>
<comment type="similarity">
    <text evidence="1">Belongs to the Cu-Zn superoxide dismutase family.</text>
</comment>
<dbReference type="PANTHER" id="PTHR10003">
    <property type="entry name" value="SUPEROXIDE DISMUTASE CU-ZN -RELATED"/>
    <property type="match status" value="1"/>
</dbReference>
<protein>
    <submittedName>
        <fullName evidence="4">Copper/zinc binding superoxide dismutase</fullName>
    </submittedName>
</protein>
<evidence type="ECO:0000313" key="5">
    <source>
        <dbReference type="Proteomes" id="UP001460888"/>
    </source>
</evidence>
<dbReference type="Gene3D" id="2.60.40.200">
    <property type="entry name" value="Superoxide dismutase, copper/zinc binding domain"/>
    <property type="match status" value="1"/>
</dbReference>
<comment type="caution">
    <text evidence="4">The sequence shown here is derived from an EMBL/GenBank/DDBJ whole genome shotgun (WGS) entry which is preliminary data.</text>
</comment>
<dbReference type="Proteomes" id="UP001460888">
    <property type="component" value="Unassembled WGS sequence"/>
</dbReference>
<name>A0ABV2B254_9GAMM</name>
<evidence type="ECO:0000256" key="2">
    <source>
        <dbReference type="SAM" id="SignalP"/>
    </source>
</evidence>
<evidence type="ECO:0000259" key="3">
    <source>
        <dbReference type="Pfam" id="PF00080"/>
    </source>
</evidence>
<keyword evidence="2" id="KW-0732">Signal</keyword>
<gene>
    <name evidence="4" type="ORF">SADO_09519</name>
</gene>
<evidence type="ECO:0000256" key="1">
    <source>
        <dbReference type="ARBA" id="ARBA00010457"/>
    </source>
</evidence>
<proteinExistence type="inferred from homology"/>
<feature type="domain" description="Superoxide dismutase copper/zinc binding" evidence="3">
    <location>
        <begin position="44"/>
        <end position="178"/>
    </location>
</feature>
<dbReference type="InterPro" id="IPR036423">
    <property type="entry name" value="SOD-like_Cu/Zn_dom_sf"/>
</dbReference>
<dbReference type="Pfam" id="PF00080">
    <property type="entry name" value="Sod_Cu"/>
    <property type="match status" value="1"/>
</dbReference>
<dbReference type="InterPro" id="IPR001424">
    <property type="entry name" value="SOD_Cu_Zn_dom"/>
</dbReference>
<sequence length="179" mass="18649">MLIRKRWAAIVAAAAVVSCPSVHAAEASANLHHITGAGEAEPVGSVTFTDSKYGLIVTPALENLQSRGLHGTHIHANADCGATRMGDHMMPGGAAGGHYDPEQAGRHAGPYGDGHLGDLPNLTVEDDGTAATPVLAPRLTVADLEGRAVMVHAEVDRYDDHGTHHHGKGGMRMYCGVIE</sequence>
<accession>A0ABV2B254</accession>
<dbReference type="PROSITE" id="PS51257">
    <property type="entry name" value="PROKAR_LIPOPROTEIN"/>
    <property type="match status" value="1"/>
</dbReference>
<keyword evidence="5" id="KW-1185">Reference proteome</keyword>
<dbReference type="RefSeq" id="WP_353110995.1">
    <property type="nucleotide sequence ID" value="NZ_APND01000003.1"/>
</dbReference>
<evidence type="ECO:0000313" key="4">
    <source>
        <dbReference type="EMBL" id="MES1929484.1"/>
    </source>
</evidence>
<organism evidence="4 5">
    <name type="scientific">Salinisphaera dokdonensis CL-ES53</name>
    <dbReference type="NCBI Taxonomy" id="1304272"/>
    <lineage>
        <taxon>Bacteria</taxon>
        <taxon>Pseudomonadati</taxon>
        <taxon>Pseudomonadota</taxon>
        <taxon>Gammaproteobacteria</taxon>
        <taxon>Salinisphaerales</taxon>
        <taxon>Salinisphaeraceae</taxon>
        <taxon>Salinisphaera</taxon>
    </lineage>
</organism>
<feature type="chain" id="PRO_5045335294" evidence="2">
    <location>
        <begin position="25"/>
        <end position="179"/>
    </location>
</feature>